<evidence type="ECO:0000256" key="1">
    <source>
        <dbReference type="ARBA" id="ARBA00004496"/>
    </source>
</evidence>
<evidence type="ECO:0000313" key="21">
    <source>
        <dbReference type="Proteomes" id="UP000295023"/>
    </source>
</evidence>
<feature type="binding site" evidence="13">
    <location>
        <begin position="57"/>
        <end position="64"/>
    </location>
    <ligand>
        <name>ATP</name>
        <dbReference type="ChEBI" id="CHEBI:30616"/>
    </ligand>
</feature>
<feature type="region of interest" description="Disordered" evidence="16">
    <location>
        <begin position="689"/>
        <end position="741"/>
    </location>
</feature>
<dbReference type="InterPro" id="IPR001943">
    <property type="entry name" value="UVR_dom"/>
</dbReference>
<keyword evidence="8 13" id="KW-0267">Excision nuclease</keyword>
<dbReference type="SMART" id="SM00490">
    <property type="entry name" value="HELICc"/>
    <property type="match status" value="1"/>
</dbReference>
<dbReference type="GO" id="GO:0009381">
    <property type="term" value="F:excinuclease ABC activity"/>
    <property type="evidence" value="ECO:0007669"/>
    <property type="project" value="UniProtKB-UniRule"/>
</dbReference>
<dbReference type="GO" id="GO:0009380">
    <property type="term" value="C:excinuclease repair complex"/>
    <property type="evidence" value="ECO:0007669"/>
    <property type="project" value="InterPro"/>
</dbReference>
<keyword evidence="10 13" id="KW-0742">SOS response</keyword>
<comment type="subcellular location">
    <subcellularLocation>
        <location evidence="1 13 14">Cytoplasm</location>
    </subcellularLocation>
</comment>
<dbReference type="PROSITE" id="PS51192">
    <property type="entry name" value="HELICASE_ATP_BIND_1"/>
    <property type="match status" value="1"/>
</dbReference>
<dbReference type="InterPro" id="IPR001650">
    <property type="entry name" value="Helicase_C-like"/>
</dbReference>
<dbReference type="InterPro" id="IPR036876">
    <property type="entry name" value="UVR_dom_sf"/>
</dbReference>
<dbReference type="Pfam" id="PF00271">
    <property type="entry name" value="Helicase_C"/>
    <property type="match status" value="1"/>
</dbReference>
<dbReference type="HAMAP" id="MF_00204">
    <property type="entry name" value="UvrB"/>
    <property type="match status" value="1"/>
</dbReference>
<evidence type="ECO:0000256" key="16">
    <source>
        <dbReference type="SAM" id="MobiDB-lite"/>
    </source>
</evidence>
<gene>
    <name evidence="13 20" type="primary">uvrB</name>
    <name evidence="20" type="ORF">EXY23_11405</name>
</gene>
<keyword evidence="9 13" id="KW-0234">DNA repair</keyword>
<feature type="coiled-coil region" evidence="15">
    <location>
        <begin position="275"/>
        <end position="302"/>
    </location>
</feature>
<dbReference type="GO" id="GO:0005737">
    <property type="term" value="C:cytoplasm"/>
    <property type="evidence" value="ECO:0007669"/>
    <property type="project" value="UniProtKB-SubCell"/>
</dbReference>
<dbReference type="GO" id="GO:0006289">
    <property type="term" value="P:nucleotide-excision repair"/>
    <property type="evidence" value="ECO:0007669"/>
    <property type="project" value="UniProtKB-UniRule"/>
</dbReference>
<keyword evidence="5 13" id="KW-0227">DNA damage</keyword>
<evidence type="ECO:0000259" key="17">
    <source>
        <dbReference type="PROSITE" id="PS50151"/>
    </source>
</evidence>
<evidence type="ECO:0000259" key="18">
    <source>
        <dbReference type="PROSITE" id="PS51192"/>
    </source>
</evidence>
<dbReference type="Gene3D" id="4.10.860.10">
    <property type="entry name" value="UVR domain"/>
    <property type="match status" value="1"/>
</dbReference>
<keyword evidence="4 13" id="KW-0547">Nucleotide-binding</keyword>
<comment type="function">
    <text evidence="13">The UvrABC repair system catalyzes the recognition and processing of DNA lesions. A damage recognition complex composed of 2 UvrA and 2 UvrB subunits scans DNA for abnormalities. Upon binding of the UvrA(2)B(2) complex to a putative damaged site, the DNA wraps around one UvrB monomer. DNA wrap is dependent on ATP binding by UvrB and probably causes local melting of the DNA helix, facilitating insertion of UvrB beta-hairpin between the DNA strands. Then UvrB probes one DNA strand for the presence of a lesion. If a lesion is found the UvrA subunits dissociate and the UvrB-DNA preincision complex is formed. This complex is subsequently bound by UvrC and the second UvrB is released. If no lesion is found, the DNA wraps around the other UvrB subunit that will check the other stand for damage.</text>
</comment>
<dbReference type="NCBIfam" id="NF003673">
    <property type="entry name" value="PRK05298.1"/>
    <property type="match status" value="1"/>
</dbReference>
<protein>
    <recommendedName>
        <fullName evidence="12 13">UvrABC system protein B</fullName>
        <shortName evidence="13">Protein UvrB</shortName>
    </recommendedName>
    <alternativeName>
        <fullName evidence="13">Excinuclease ABC subunit B</fullName>
    </alternativeName>
</protein>
<dbReference type="GO" id="GO:0009432">
    <property type="term" value="P:SOS response"/>
    <property type="evidence" value="ECO:0007669"/>
    <property type="project" value="UniProtKB-UniRule"/>
</dbReference>
<evidence type="ECO:0000256" key="7">
    <source>
        <dbReference type="ARBA" id="ARBA00022840"/>
    </source>
</evidence>
<dbReference type="InterPro" id="IPR027417">
    <property type="entry name" value="P-loop_NTPase"/>
</dbReference>
<keyword evidence="6 13" id="KW-0228">DNA excision</keyword>
<dbReference type="RefSeq" id="WP_132288695.1">
    <property type="nucleotide sequence ID" value="NZ_SKBM01000009.1"/>
</dbReference>
<dbReference type="SMART" id="SM00487">
    <property type="entry name" value="DEXDc"/>
    <property type="match status" value="1"/>
</dbReference>
<dbReference type="Pfam" id="PF17757">
    <property type="entry name" value="UvrB_inter"/>
    <property type="match status" value="1"/>
</dbReference>
<dbReference type="SUPFAM" id="SSF46600">
    <property type="entry name" value="C-terminal UvrC-binding domain of UvrB"/>
    <property type="match status" value="1"/>
</dbReference>
<keyword evidence="15" id="KW-0175">Coiled coil</keyword>
<name>A0A4R4DRK8_9PROT</name>
<feature type="short sequence motif" description="Beta-hairpin" evidence="13">
    <location>
        <begin position="110"/>
        <end position="133"/>
    </location>
</feature>
<dbReference type="OrthoDB" id="9806651at2"/>
<feature type="coiled-coil region" evidence="15">
    <location>
        <begin position="639"/>
        <end position="678"/>
    </location>
</feature>
<dbReference type="Pfam" id="PF02151">
    <property type="entry name" value="UVR"/>
    <property type="match status" value="1"/>
</dbReference>
<dbReference type="SUPFAM" id="SSF52540">
    <property type="entry name" value="P-loop containing nucleoside triphosphate hydrolases"/>
    <property type="match status" value="2"/>
</dbReference>
<dbReference type="Gene3D" id="3.40.50.300">
    <property type="entry name" value="P-loop containing nucleotide triphosphate hydrolases"/>
    <property type="match status" value="3"/>
</dbReference>
<evidence type="ECO:0000256" key="9">
    <source>
        <dbReference type="ARBA" id="ARBA00023204"/>
    </source>
</evidence>
<dbReference type="PANTHER" id="PTHR24029:SF0">
    <property type="entry name" value="UVRABC SYSTEM PROTEIN B"/>
    <property type="match status" value="1"/>
</dbReference>
<dbReference type="PANTHER" id="PTHR24029">
    <property type="entry name" value="UVRABC SYSTEM PROTEIN B"/>
    <property type="match status" value="1"/>
</dbReference>
<evidence type="ECO:0000256" key="2">
    <source>
        <dbReference type="ARBA" id="ARBA00008533"/>
    </source>
</evidence>
<dbReference type="Pfam" id="PF12344">
    <property type="entry name" value="UvrB"/>
    <property type="match status" value="1"/>
</dbReference>
<dbReference type="AlphaFoldDB" id="A0A4R4DRK8"/>
<keyword evidence="21" id="KW-1185">Reference proteome</keyword>
<dbReference type="EMBL" id="SKBM01000009">
    <property type="protein sequence ID" value="TCZ62979.1"/>
    <property type="molecule type" value="Genomic_DNA"/>
</dbReference>
<dbReference type="PROSITE" id="PS50151">
    <property type="entry name" value="UVR"/>
    <property type="match status" value="1"/>
</dbReference>
<dbReference type="Proteomes" id="UP000295023">
    <property type="component" value="Unassembled WGS sequence"/>
</dbReference>
<evidence type="ECO:0000259" key="19">
    <source>
        <dbReference type="PROSITE" id="PS51194"/>
    </source>
</evidence>
<dbReference type="GO" id="GO:0003677">
    <property type="term" value="F:DNA binding"/>
    <property type="evidence" value="ECO:0007669"/>
    <property type="project" value="UniProtKB-UniRule"/>
</dbReference>
<sequence>MNHLAPVLFHPPKRPAPPPERALKVVSPFEPNGDQPTAIRELVAGLQANERDQVLLGVTGSGKTFTMAKVIEAVQRPTLILAPNKTLAAQLYGEMKSFFPENAVEYFVSYYDYYQPEAYVPRTDTYIEKDAQINEQIDRMRHSATQALLERSDVVIVASVSCIYGIGSVETYSRMVVKLEVGGRIERDVLVKGLVEQQYRRNDAFFARGTFRIRGETVDIWPSHLEDRAWRISLFGDEVDGIREFDPLTGEVTAEMERVSIYANSHYVTPRPTLNQAIGQIKQELKETLARLESEGKLLEAQRLGQRTQFDIEMLETTGSCKGIENYSRYLSGRGPGEPPPTLFEYLPENALLVVDESHVTIGQLGGMYRGDFARKSTLTEFGFRLPSCMDNRPLKFEEWEAFRPNTVFVSATPGSWEMERTGGVFAEQVIRPTGLVDPITDIRPVEGQVDDLLAECREQIAKGGRVLVTTLTKRMAEDLTEYMTEAGIKVRYLHSDVDTLERIEIIRDLRRGGFDVLVGINLLREGLDIPECTLVAILDADKEGFLRSATSLIQTIGRAARNAEGRVVLYADRMTDSLRKAIEETERRRAKQMAWNAEHGITPQTIKRQIADVMQSVYEQDYVTVEAVEGDASAQFVGKDLRASIAELEKRMRAAAADLEFEEAARLRDEIKRLEALDLGLEPNLAGRSLQEAAPRAPAGASRAKAKQDWKPKPLGPGGGGYDPEKRGRGGRRAAGGRAR</sequence>
<dbReference type="InterPro" id="IPR004807">
    <property type="entry name" value="UvrB"/>
</dbReference>
<dbReference type="InterPro" id="IPR024759">
    <property type="entry name" value="UvrB_YAD/RRR_dom"/>
</dbReference>
<evidence type="ECO:0000256" key="14">
    <source>
        <dbReference type="RuleBase" id="RU003587"/>
    </source>
</evidence>
<evidence type="ECO:0000256" key="3">
    <source>
        <dbReference type="ARBA" id="ARBA00022490"/>
    </source>
</evidence>
<feature type="domain" description="Helicase C-terminal" evidence="19">
    <location>
        <begin position="449"/>
        <end position="615"/>
    </location>
</feature>
<feature type="domain" description="Helicase ATP-binding" evidence="18">
    <location>
        <begin position="44"/>
        <end position="190"/>
    </location>
</feature>
<evidence type="ECO:0000256" key="13">
    <source>
        <dbReference type="HAMAP-Rule" id="MF_00204"/>
    </source>
</evidence>
<evidence type="ECO:0000256" key="15">
    <source>
        <dbReference type="SAM" id="Coils"/>
    </source>
</evidence>
<evidence type="ECO:0000256" key="10">
    <source>
        <dbReference type="ARBA" id="ARBA00023236"/>
    </source>
</evidence>
<dbReference type="PROSITE" id="PS51194">
    <property type="entry name" value="HELICASE_CTER"/>
    <property type="match status" value="1"/>
</dbReference>
<evidence type="ECO:0000256" key="6">
    <source>
        <dbReference type="ARBA" id="ARBA00022769"/>
    </source>
</evidence>
<keyword evidence="3 13" id="KW-0963">Cytoplasm</keyword>
<dbReference type="InterPro" id="IPR006935">
    <property type="entry name" value="Helicase/UvrB_N"/>
</dbReference>
<dbReference type="InterPro" id="IPR041471">
    <property type="entry name" value="UvrB_inter"/>
</dbReference>
<keyword evidence="7 13" id="KW-0067">ATP-binding</keyword>
<evidence type="ECO:0000256" key="8">
    <source>
        <dbReference type="ARBA" id="ARBA00022881"/>
    </source>
</evidence>
<dbReference type="NCBIfam" id="TIGR00631">
    <property type="entry name" value="uvrb"/>
    <property type="match status" value="1"/>
</dbReference>
<dbReference type="GO" id="GO:0016887">
    <property type="term" value="F:ATP hydrolysis activity"/>
    <property type="evidence" value="ECO:0007669"/>
    <property type="project" value="InterPro"/>
</dbReference>
<evidence type="ECO:0000256" key="12">
    <source>
        <dbReference type="ARBA" id="ARBA00029504"/>
    </source>
</evidence>
<evidence type="ECO:0000256" key="4">
    <source>
        <dbReference type="ARBA" id="ARBA00022741"/>
    </source>
</evidence>
<comment type="caution">
    <text evidence="20">The sequence shown here is derived from an EMBL/GenBank/DDBJ whole genome shotgun (WGS) entry which is preliminary data.</text>
</comment>
<accession>A0A4R4DRK8</accession>
<feature type="domain" description="UVR" evidence="17">
    <location>
        <begin position="643"/>
        <end position="678"/>
    </location>
</feature>
<evidence type="ECO:0000256" key="11">
    <source>
        <dbReference type="ARBA" id="ARBA00026033"/>
    </source>
</evidence>
<dbReference type="CDD" id="cd18790">
    <property type="entry name" value="SF2_C_UvrB"/>
    <property type="match status" value="1"/>
</dbReference>
<dbReference type="Gene3D" id="6.10.140.240">
    <property type="match status" value="1"/>
</dbReference>
<dbReference type="GO" id="GO:0005524">
    <property type="term" value="F:ATP binding"/>
    <property type="evidence" value="ECO:0007669"/>
    <property type="project" value="UniProtKB-UniRule"/>
</dbReference>
<comment type="domain">
    <text evidence="13">The beta-hairpin motif is involved in DNA binding.</text>
</comment>
<comment type="subunit">
    <text evidence="11 13 14">Forms a heterotetramer with UvrA during the search for lesions. Interacts with UvrC in an incision complex.</text>
</comment>
<feature type="compositionally biased region" description="Low complexity" evidence="16">
    <location>
        <begin position="694"/>
        <end position="704"/>
    </location>
</feature>
<organism evidence="20 21">
    <name type="scientific">Roseicella aquatilis</name>
    <dbReference type="NCBI Taxonomy" id="2527868"/>
    <lineage>
        <taxon>Bacteria</taxon>
        <taxon>Pseudomonadati</taxon>
        <taxon>Pseudomonadota</taxon>
        <taxon>Alphaproteobacteria</taxon>
        <taxon>Acetobacterales</taxon>
        <taxon>Roseomonadaceae</taxon>
        <taxon>Roseicella</taxon>
    </lineage>
</organism>
<evidence type="ECO:0000313" key="20">
    <source>
        <dbReference type="EMBL" id="TCZ62979.1"/>
    </source>
</evidence>
<proteinExistence type="inferred from homology"/>
<comment type="similarity">
    <text evidence="2 13 14">Belongs to the UvrB family.</text>
</comment>
<dbReference type="InterPro" id="IPR014001">
    <property type="entry name" value="Helicase_ATP-bd"/>
</dbReference>
<evidence type="ECO:0000256" key="5">
    <source>
        <dbReference type="ARBA" id="ARBA00022763"/>
    </source>
</evidence>
<reference evidence="20 21" key="1">
    <citation type="submission" date="2019-03" db="EMBL/GenBank/DDBJ databases">
        <title>Paracraurococcus aquatilis NE82 genome sequence.</title>
        <authorList>
            <person name="Zhao Y."/>
            <person name="Du Z."/>
        </authorList>
    </citation>
    <scope>NUCLEOTIDE SEQUENCE [LARGE SCALE GENOMIC DNA]</scope>
    <source>
        <strain evidence="20 21">NE82</strain>
    </source>
</reference>
<dbReference type="Pfam" id="PF04851">
    <property type="entry name" value="ResIII"/>
    <property type="match status" value="1"/>
</dbReference>
<dbReference type="CDD" id="cd17916">
    <property type="entry name" value="DEXHc_UvrB"/>
    <property type="match status" value="1"/>
</dbReference>